<proteinExistence type="inferred from homology"/>
<comment type="similarity">
    <text evidence="1">Belongs to the 'GDXG' lipolytic enzyme family.</text>
</comment>
<feature type="region of interest" description="Disordered" evidence="3">
    <location>
        <begin position="39"/>
        <end position="60"/>
    </location>
</feature>
<dbReference type="InterPro" id="IPR050300">
    <property type="entry name" value="GDXG_lipolytic_enzyme"/>
</dbReference>
<dbReference type="InterPro" id="IPR029058">
    <property type="entry name" value="AB_hydrolase_fold"/>
</dbReference>
<evidence type="ECO:0000256" key="3">
    <source>
        <dbReference type="SAM" id="MobiDB-lite"/>
    </source>
</evidence>
<dbReference type="InterPro" id="IPR033140">
    <property type="entry name" value="Lipase_GDXG_put_SER_AS"/>
</dbReference>
<comment type="caution">
    <text evidence="5">The sequence shown here is derived from an EMBL/GenBank/DDBJ whole genome shotgun (WGS) entry which is preliminary data.</text>
</comment>
<organism evidence="5 6">
    <name type="scientific">Salarchaeum japonicum</name>
    <dbReference type="NCBI Taxonomy" id="555573"/>
    <lineage>
        <taxon>Archaea</taxon>
        <taxon>Methanobacteriati</taxon>
        <taxon>Methanobacteriota</taxon>
        <taxon>Stenosarchaea group</taxon>
        <taxon>Halobacteria</taxon>
        <taxon>Halobacteriales</taxon>
        <taxon>Halobacteriaceae</taxon>
    </lineage>
</organism>
<keyword evidence="6" id="KW-1185">Reference proteome</keyword>
<dbReference type="InterPro" id="IPR013094">
    <property type="entry name" value="AB_hydrolase_3"/>
</dbReference>
<dbReference type="Gene3D" id="3.40.50.1820">
    <property type="entry name" value="alpha/beta hydrolase"/>
    <property type="match status" value="1"/>
</dbReference>
<dbReference type="PROSITE" id="PS01173">
    <property type="entry name" value="LIPASE_GDXG_HIS"/>
    <property type="match status" value="1"/>
</dbReference>
<evidence type="ECO:0000313" key="5">
    <source>
        <dbReference type="EMBL" id="GAA0644510.1"/>
    </source>
</evidence>
<dbReference type="InterPro" id="IPR002168">
    <property type="entry name" value="Lipase_GDXG_HIS_AS"/>
</dbReference>
<dbReference type="EMBL" id="BAAADU010000002">
    <property type="protein sequence ID" value="GAA0644510.1"/>
    <property type="molecule type" value="Genomic_DNA"/>
</dbReference>
<accession>A0AAV3SX56</accession>
<dbReference type="PANTHER" id="PTHR48081">
    <property type="entry name" value="AB HYDROLASE SUPERFAMILY PROTEIN C4A8.06C"/>
    <property type="match status" value="1"/>
</dbReference>
<evidence type="ECO:0000256" key="2">
    <source>
        <dbReference type="ARBA" id="ARBA00022801"/>
    </source>
</evidence>
<dbReference type="GeneID" id="68572577"/>
<dbReference type="Pfam" id="PF07859">
    <property type="entry name" value="Abhydrolase_3"/>
    <property type="match status" value="1"/>
</dbReference>
<evidence type="ECO:0000256" key="1">
    <source>
        <dbReference type="ARBA" id="ARBA00010515"/>
    </source>
</evidence>
<reference evidence="5 6" key="1">
    <citation type="journal article" date="2019" name="Int. J. Syst. Evol. Microbiol.">
        <title>The Global Catalogue of Microorganisms (GCM) 10K type strain sequencing project: providing services to taxonomists for standard genome sequencing and annotation.</title>
        <authorList>
            <consortium name="The Broad Institute Genomics Platform"/>
            <consortium name="The Broad Institute Genome Sequencing Center for Infectious Disease"/>
            <person name="Wu L."/>
            <person name="Ma J."/>
        </authorList>
    </citation>
    <scope>NUCLEOTIDE SEQUENCE [LARGE SCALE GENOMIC DNA]</scope>
    <source>
        <strain evidence="5 6">JCM 16327</strain>
    </source>
</reference>
<dbReference type="RefSeq" id="WP_227261972.1">
    <property type="nucleotide sequence ID" value="NZ_BAAADU010000002.1"/>
</dbReference>
<evidence type="ECO:0000313" key="6">
    <source>
        <dbReference type="Proteomes" id="UP001500194"/>
    </source>
</evidence>
<dbReference type="PROSITE" id="PS01174">
    <property type="entry name" value="LIPASE_GDXG_SER"/>
    <property type="match status" value="1"/>
</dbReference>
<dbReference type="Proteomes" id="UP001500194">
    <property type="component" value="Unassembled WGS sequence"/>
</dbReference>
<name>A0AAV3SX56_9EURY</name>
<evidence type="ECO:0000259" key="4">
    <source>
        <dbReference type="Pfam" id="PF07859"/>
    </source>
</evidence>
<dbReference type="GO" id="GO:0016787">
    <property type="term" value="F:hydrolase activity"/>
    <property type="evidence" value="ECO:0007669"/>
    <property type="project" value="UniProtKB-KW"/>
</dbReference>
<dbReference type="SUPFAM" id="SSF53474">
    <property type="entry name" value="alpha/beta-Hydrolases"/>
    <property type="match status" value="1"/>
</dbReference>
<gene>
    <name evidence="5" type="ORF">GCM10009019_03090</name>
</gene>
<dbReference type="PANTHER" id="PTHR48081:SF8">
    <property type="entry name" value="ALPHA_BETA HYDROLASE FOLD-3 DOMAIN-CONTAINING PROTEIN-RELATED"/>
    <property type="match status" value="1"/>
</dbReference>
<keyword evidence="2 5" id="KW-0378">Hydrolase</keyword>
<sequence length="325" mass="34506">MSDLHPAVREFLDRLDAMGGPEIHDLPPTEARGLLERLNSGGDGPAVDSVTDRQIPGPDGDIPVRIYDPDTGGDAPVVVFFHGGGFVLGSLDSHDPACRELAVESECVVVSVDYRLAPEHPFPAAVEDAYAATQWVSEHATDLDIDPDRLAVAGDSAGGNLAAAVSLLARDQADNDAPAPWSVADTNPPAIARQVLVYPTVSLLRAWPSHEENSEGYFLSRDDMAYFEGHYLDSDLHGMNPYAAPLEAAGHGDLPPAAVVTCGFDPLRDEGRAYADRLETAGVPVERYHYPGLIHGILTMNAGLADLPPAHDVLADIAADLGETL</sequence>
<dbReference type="AlphaFoldDB" id="A0AAV3SX56"/>
<protein>
    <submittedName>
        <fullName evidence="5">Alpha/beta hydrolase</fullName>
    </submittedName>
</protein>
<feature type="domain" description="Alpha/beta hydrolase fold-3" evidence="4">
    <location>
        <begin position="78"/>
        <end position="298"/>
    </location>
</feature>
<dbReference type="FunFam" id="3.40.50.1820:FF:000089">
    <property type="entry name" value="Alpha/beta hydrolase"/>
    <property type="match status" value="1"/>
</dbReference>